<dbReference type="RefSeq" id="XP_028249681.1">
    <property type="nucleotide sequence ID" value="XM_028393880.1"/>
</dbReference>
<name>A0A6P7HD91_9TELE</name>
<dbReference type="Gene3D" id="1.10.532.10">
    <property type="entry name" value="STAT transcription factor, N-terminal domain"/>
    <property type="match status" value="1"/>
</dbReference>
<keyword evidence="6 12" id="KW-0727">SH2 domain</keyword>
<evidence type="ECO:0000259" key="15">
    <source>
        <dbReference type="PROSITE" id="PS50001"/>
    </source>
</evidence>
<dbReference type="Pfam" id="PF21354">
    <property type="entry name" value="STAT_linker"/>
    <property type="match status" value="1"/>
</dbReference>
<keyword evidence="11 13" id="KW-0539">Nucleus</keyword>
<dbReference type="InterPro" id="IPR013799">
    <property type="entry name" value="STAT_TF_prot_interaction"/>
</dbReference>
<accession>A0A6P7HD91</accession>
<organism evidence="16 17">
    <name type="scientific">Parambassis ranga</name>
    <name type="common">Indian glassy fish</name>
    <dbReference type="NCBI Taxonomy" id="210632"/>
    <lineage>
        <taxon>Eukaryota</taxon>
        <taxon>Metazoa</taxon>
        <taxon>Chordata</taxon>
        <taxon>Craniata</taxon>
        <taxon>Vertebrata</taxon>
        <taxon>Euteleostomi</taxon>
        <taxon>Actinopterygii</taxon>
        <taxon>Neopterygii</taxon>
        <taxon>Teleostei</taxon>
        <taxon>Neoteleostei</taxon>
        <taxon>Acanthomorphata</taxon>
        <taxon>Ovalentaria</taxon>
        <taxon>Ambassidae</taxon>
        <taxon>Parambassis</taxon>
    </lineage>
</organism>
<dbReference type="AlphaFoldDB" id="A0A6P7HD91"/>
<evidence type="ECO:0000256" key="5">
    <source>
        <dbReference type="ARBA" id="ARBA00022553"/>
    </source>
</evidence>
<keyword evidence="14" id="KW-0175">Coiled coil</keyword>
<evidence type="ECO:0000256" key="10">
    <source>
        <dbReference type="ARBA" id="ARBA00023163"/>
    </source>
</evidence>
<dbReference type="InterPro" id="IPR013800">
    <property type="entry name" value="STAT_TF_alpha"/>
</dbReference>
<feature type="coiled-coil region" evidence="14">
    <location>
        <begin position="141"/>
        <end position="171"/>
    </location>
</feature>
<keyword evidence="8 13" id="KW-0238">DNA-binding</keyword>
<evidence type="ECO:0000256" key="8">
    <source>
        <dbReference type="ARBA" id="ARBA00023125"/>
    </source>
</evidence>
<dbReference type="Gene3D" id="1.20.1050.20">
    <property type="entry name" value="STAT transcription factor, all-alpha domain"/>
    <property type="match status" value="1"/>
</dbReference>
<dbReference type="GeneID" id="114426459"/>
<evidence type="ECO:0000256" key="14">
    <source>
        <dbReference type="SAM" id="Coils"/>
    </source>
</evidence>
<dbReference type="SUPFAM" id="SSF47655">
    <property type="entry name" value="STAT"/>
    <property type="match status" value="1"/>
</dbReference>
<evidence type="ECO:0000256" key="13">
    <source>
        <dbReference type="RuleBase" id="RU046415"/>
    </source>
</evidence>
<dbReference type="GO" id="GO:0007165">
    <property type="term" value="P:signal transduction"/>
    <property type="evidence" value="ECO:0007669"/>
    <property type="project" value="InterPro"/>
</dbReference>
<reference evidence="17" key="1">
    <citation type="submission" date="2025-08" db="UniProtKB">
        <authorList>
            <consortium name="RefSeq"/>
        </authorList>
    </citation>
    <scope>IDENTIFICATION</scope>
</reference>
<dbReference type="GO" id="GO:0005737">
    <property type="term" value="C:cytoplasm"/>
    <property type="evidence" value="ECO:0007669"/>
    <property type="project" value="UniProtKB-SubCell"/>
</dbReference>
<evidence type="ECO:0000256" key="7">
    <source>
        <dbReference type="ARBA" id="ARBA00023015"/>
    </source>
</evidence>
<dbReference type="InterPro" id="IPR013801">
    <property type="entry name" value="STAT_TF_DNA-bd"/>
</dbReference>
<dbReference type="Gene3D" id="3.30.505.10">
    <property type="entry name" value="SH2 domain"/>
    <property type="match status" value="1"/>
</dbReference>
<dbReference type="GO" id="GO:0003677">
    <property type="term" value="F:DNA binding"/>
    <property type="evidence" value="ECO:0007669"/>
    <property type="project" value="UniProtKB-KW"/>
</dbReference>
<dbReference type="CDD" id="cd14801">
    <property type="entry name" value="STAT_DBD"/>
    <property type="match status" value="1"/>
</dbReference>
<dbReference type="SMART" id="SM00964">
    <property type="entry name" value="STAT_int"/>
    <property type="match status" value="1"/>
</dbReference>
<evidence type="ECO:0000256" key="2">
    <source>
        <dbReference type="ARBA" id="ARBA00004496"/>
    </source>
</evidence>
<proteinExistence type="inferred from homology"/>
<dbReference type="Proteomes" id="UP000515145">
    <property type="component" value="Chromosome 21"/>
</dbReference>
<evidence type="ECO:0000256" key="6">
    <source>
        <dbReference type="ARBA" id="ARBA00022999"/>
    </source>
</evidence>
<comment type="subcellular location">
    <subcellularLocation>
        <location evidence="2 13">Cytoplasm</location>
    </subcellularLocation>
    <subcellularLocation>
        <location evidence="1 13">Nucleus</location>
    </subcellularLocation>
</comment>
<dbReference type="Pfam" id="PF00017">
    <property type="entry name" value="SH2"/>
    <property type="match status" value="1"/>
</dbReference>
<dbReference type="Gene3D" id="2.60.40.630">
    <property type="entry name" value="STAT transcription factor, DNA-binding domain"/>
    <property type="match status" value="1"/>
</dbReference>
<keyword evidence="16" id="KW-1185">Reference proteome</keyword>
<dbReference type="Gene3D" id="1.10.238.10">
    <property type="entry name" value="EF-hand"/>
    <property type="match status" value="1"/>
</dbReference>
<keyword evidence="7 13" id="KW-0805">Transcription regulation</keyword>
<evidence type="ECO:0000256" key="12">
    <source>
        <dbReference type="PROSITE-ProRule" id="PRU00191"/>
    </source>
</evidence>
<dbReference type="InterPro" id="IPR036535">
    <property type="entry name" value="STAT_N_sf"/>
</dbReference>
<dbReference type="SUPFAM" id="SSF55550">
    <property type="entry name" value="SH2 domain"/>
    <property type="match status" value="1"/>
</dbReference>
<comment type="similarity">
    <text evidence="3 13">Belongs to the transcription factor STAT family.</text>
</comment>
<dbReference type="PROSITE" id="PS50001">
    <property type="entry name" value="SH2"/>
    <property type="match status" value="1"/>
</dbReference>
<dbReference type="GO" id="GO:0005634">
    <property type="term" value="C:nucleus"/>
    <property type="evidence" value="ECO:0007669"/>
    <property type="project" value="UniProtKB-SubCell"/>
</dbReference>
<evidence type="ECO:0000313" key="16">
    <source>
        <dbReference type="Proteomes" id="UP000515145"/>
    </source>
</evidence>
<dbReference type="InterPro" id="IPR036860">
    <property type="entry name" value="SH2_dom_sf"/>
</dbReference>
<dbReference type="InterPro" id="IPR048988">
    <property type="entry name" value="STAT_linker"/>
</dbReference>
<dbReference type="InterPro" id="IPR012345">
    <property type="entry name" value="STAT_TF_DNA-bd_N"/>
</dbReference>
<protein>
    <recommendedName>
        <fullName evidence="13">Signal transducer and activator of transcription</fullName>
    </recommendedName>
</protein>
<keyword evidence="5 13" id="KW-0597">Phosphoprotein</keyword>
<evidence type="ECO:0000256" key="11">
    <source>
        <dbReference type="ARBA" id="ARBA00023242"/>
    </source>
</evidence>
<evidence type="ECO:0000256" key="1">
    <source>
        <dbReference type="ARBA" id="ARBA00004123"/>
    </source>
</evidence>
<dbReference type="InterPro" id="IPR001217">
    <property type="entry name" value="STAT"/>
</dbReference>
<feature type="domain" description="SH2" evidence="15">
    <location>
        <begin position="568"/>
        <end position="672"/>
    </location>
</feature>
<dbReference type="InterPro" id="IPR008967">
    <property type="entry name" value="p53-like_TF_DNA-bd_sf"/>
</dbReference>
<dbReference type="Pfam" id="PF02865">
    <property type="entry name" value="STAT_int"/>
    <property type="match status" value="1"/>
</dbReference>
<keyword evidence="4 13" id="KW-0963">Cytoplasm</keyword>
<keyword evidence="10 13" id="KW-0804">Transcription</keyword>
<dbReference type="InParanoid" id="A0A6P7HD91"/>
<dbReference type="GO" id="GO:0003700">
    <property type="term" value="F:DNA-binding transcription factor activity"/>
    <property type="evidence" value="ECO:0007669"/>
    <property type="project" value="InterPro"/>
</dbReference>
<dbReference type="Pfam" id="PF01017">
    <property type="entry name" value="STAT_alpha"/>
    <property type="match status" value="1"/>
</dbReference>
<evidence type="ECO:0000256" key="9">
    <source>
        <dbReference type="ARBA" id="ARBA00023159"/>
    </source>
</evidence>
<dbReference type="OrthoDB" id="19300at2759"/>
<dbReference type="InterPro" id="IPR015988">
    <property type="entry name" value="STAT_TF_CC"/>
</dbReference>
<dbReference type="PANTHER" id="PTHR11801">
    <property type="entry name" value="SIGNAL TRANSDUCER AND ACTIVATOR OF TRANSCRIPTION"/>
    <property type="match status" value="1"/>
</dbReference>
<dbReference type="Pfam" id="PF02864">
    <property type="entry name" value="STAT_bind"/>
    <property type="match status" value="1"/>
</dbReference>
<gene>
    <name evidence="17" type="primary">LOC114426459</name>
</gene>
<dbReference type="SUPFAM" id="SSF48092">
    <property type="entry name" value="Transcription factor STAT-4 N-domain"/>
    <property type="match status" value="1"/>
</dbReference>
<sequence length="758" mass="87061">MAQWQELLRLDSALQSRVRQLYEKKFPREIRHHLCMWIESQDWHSAAVDENKAKTCFHAFLLCLEEQWNRSVQENNILQGPDFSGMKDYLVENFQYQPQNLAILLSECLKEEKNILASVTEVQRCGTPGLDQNQRDLHNTVNELTRQTSEVKKEIKQLEGLNEKLDFVQKTWQSKVEQHNGLAQSNPVVEEEVLKRLVFITQTTQTVLEQIVNILKQAEQIVVTLTDVELPQWKHRQQMACIGSPVDTSLDHLEKWFTTVAEVLLGVHGELQKLQEQNSKYSSTCASGLAASMGETEKFALSLLMKLVTNALVVEKQPVMHKSQHRPLILKTEVQFKVTVRFLANLPEFKYQLKVKPIFDKDVEEVKTASGFRRFDFNSDDSKVLDVDTPGGGLMAEFGHMSLKEKKSRSKGQCENRLVVTEELHIIKFVIVFQYAGQRCNIEASSLPVLVISSTNQASSAWASIMWWNMQSTMEPWNLSLFSNPPPLPWQQLSKALSWQFLSVGQRELDENQLSMLRDKIVGNCASEGRSDDPDDHVQWSRFSKNESAWMWIDGILDLIKKHMVDIWRDGFIMGFVSKERTRLLLEKKPAGTFLIRFSESIKYGAITFSWVDQNTHIRAVEPYTKKELQGISLPQIIYHYSLTAHGKTRKPLLYLYPDIPKDVAFGRYYKLSEMSSTVDINGYVNRKLVSVSVYPIPPPSPPREQSMEVDTDVETDTDLQQLLDELFADFSRPTCTQGHFLNPLSLQGSYADYPNSF</sequence>
<evidence type="ECO:0000256" key="4">
    <source>
        <dbReference type="ARBA" id="ARBA00022490"/>
    </source>
</evidence>
<evidence type="ECO:0000256" key="3">
    <source>
        <dbReference type="ARBA" id="ARBA00005586"/>
    </source>
</evidence>
<dbReference type="SUPFAM" id="SSF49417">
    <property type="entry name" value="p53-like transcription factors"/>
    <property type="match status" value="1"/>
</dbReference>
<evidence type="ECO:0000313" key="17">
    <source>
        <dbReference type="RefSeq" id="XP_028249681.1"/>
    </source>
</evidence>
<dbReference type="FunFam" id="3.30.505.10:FF:000003">
    <property type="entry name" value="Signal transducer and activator of transcription"/>
    <property type="match status" value="1"/>
</dbReference>
<keyword evidence="9 13" id="KW-0010">Activator</keyword>
<dbReference type="InterPro" id="IPR000980">
    <property type="entry name" value="SH2"/>
</dbReference>